<keyword evidence="2" id="KW-1185">Reference proteome</keyword>
<gene>
    <name evidence="1" type="ORF">K504DRAFT_446507</name>
</gene>
<reference evidence="1" key="1">
    <citation type="journal article" date="2020" name="Stud. Mycol.">
        <title>101 Dothideomycetes genomes: a test case for predicting lifestyles and emergence of pathogens.</title>
        <authorList>
            <person name="Haridas S."/>
            <person name="Albert R."/>
            <person name="Binder M."/>
            <person name="Bloem J."/>
            <person name="Labutti K."/>
            <person name="Salamov A."/>
            <person name="Andreopoulos B."/>
            <person name="Baker S."/>
            <person name="Barry K."/>
            <person name="Bills G."/>
            <person name="Bluhm B."/>
            <person name="Cannon C."/>
            <person name="Castanera R."/>
            <person name="Culley D."/>
            <person name="Daum C."/>
            <person name="Ezra D."/>
            <person name="Gonzalez J."/>
            <person name="Henrissat B."/>
            <person name="Kuo A."/>
            <person name="Liang C."/>
            <person name="Lipzen A."/>
            <person name="Lutzoni F."/>
            <person name="Magnuson J."/>
            <person name="Mondo S."/>
            <person name="Nolan M."/>
            <person name="Ohm R."/>
            <person name="Pangilinan J."/>
            <person name="Park H.-J."/>
            <person name="Ramirez L."/>
            <person name="Alfaro M."/>
            <person name="Sun H."/>
            <person name="Tritt A."/>
            <person name="Yoshinaga Y."/>
            <person name="Zwiers L.-H."/>
            <person name="Turgeon B."/>
            <person name="Goodwin S."/>
            <person name="Spatafora J."/>
            <person name="Crous P."/>
            <person name="Grigoriev I."/>
        </authorList>
    </citation>
    <scope>NUCLEOTIDE SEQUENCE</scope>
    <source>
        <strain evidence="1">CBS 279.74</strain>
    </source>
</reference>
<accession>A0A6G1KS51</accession>
<dbReference type="Proteomes" id="UP000799428">
    <property type="component" value="Unassembled WGS sequence"/>
</dbReference>
<name>A0A6G1KS51_9PLEO</name>
<dbReference type="AlphaFoldDB" id="A0A6G1KS51"/>
<dbReference type="EMBL" id="MU005764">
    <property type="protein sequence ID" value="KAF2715684.1"/>
    <property type="molecule type" value="Genomic_DNA"/>
</dbReference>
<dbReference type="OrthoDB" id="5398371at2759"/>
<sequence length="423" mass="48460">MSDDDHIINVAPGGDVLLQVSQEDRGVRFLYRVDSTVLQQQSRYFENLLSDRFSEGKELRIATQDLQADYPNISDAPSELLHSIPIVNVGKISNISSIRNLTADFLRSLHGHDLSVASPPIANLANLAVVADRFDALSCLVKYVRRKKYLQALDAKSKGRAVAIMPEERIRQKLLIGLLFDYPPWVTRYSKHLIMHDSAQWRPGFEVDHTAALWWDIPRGVEDEMIKRREHILETVNSLQLHFLKLYSSGERQCRLGYDSSSQCDSFQLGEMIRFFSRLGTLRLQSTIYDETEPSYHTGDIDRLVESMRQCPSYQIDRNHSHCGLRVRILPLLDLIQNQLNLEAGSLDIGICSECWNSRRSLYAWSEAKRPVLWTLTGNRRFSLSVNASKKGHHRTPSSCLNRHHVVRDMFMAVGKEWSAREA</sequence>
<organism evidence="1 2">
    <name type="scientific">Pleomassaria siparia CBS 279.74</name>
    <dbReference type="NCBI Taxonomy" id="1314801"/>
    <lineage>
        <taxon>Eukaryota</taxon>
        <taxon>Fungi</taxon>
        <taxon>Dikarya</taxon>
        <taxon>Ascomycota</taxon>
        <taxon>Pezizomycotina</taxon>
        <taxon>Dothideomycetes</taxon>
        <taxon>Pleosporomycetidae</taxon>
        <taxon>Pleosporales</taxon>
        <taxon>Pleomassariaceae</taxon>
        <taxon>Pleomassaria</taxon>
    </lineage>
</organism>
<protein>
    <recommendedName>
        <fullName evidence="3">BTB domain-containing protein</fullName>
    </recommendedName>
</protein>
<evidence type="ECO:0000313" key="2">
    <source>
        <dbReference type="Proteomes" id="UP000799428"/>
    </source>
</evidence>
<evidence type="ECO:0008006" key="3">
    <source>
        <dbReference type="Google" id="ProtNLM"/>
    </source>
</evidence>
<evidence type="ECO:0000313" key="1">
    <source>
        <dbReference type="EMBL" id="KAF2715684.1"/>
    </source>
</evidence>
<proteinExistence type="predicted"/>